<sequence>MSDILIIGGGISGLILAQYLRGQGVDAVVFESDAAINARSGGWGLTLHWSLPALRQLLPESLLARFPETFVNKEASTRGDTGSFHFFDLRSGQALYDSPATERIRVNRGRLRELLTQDLDIQWNKTLRSIESSPESVTAHFEDGTSHTGRLLVACDGARSRTRQILYPESTMNPLPVQLLGASVLYTAEQMGGAQSIDPYIFQGSHPDTDVFLFFSFLDTPSNFDESSKDRYHCQIIISWADRKNIALPASNADRITLMKQLSDNWAEPFRGLVQNLPVDSEARSIRIEDWMFRPGRTHAHPRVVLVGDSAHTMTMCRCLSGWR</sequence>
<comment type="cofactor">
    <cofactor evidence="1">
        <name>FAD</name>
        <dbReference type="ChEBI" id="CHEBI:57692"/>
    </cofactor>
</comment>
<keyword evidence="4" id="KW-0560">Oxidoreductase</keyword>
<name>A0A9W9I641_9EURO</name>
<keyword evidence="2" id="KW-0285">Flavoprotein</keyword>
<keyword evidence="5" id="KW-0503">Monooxygenase</keyword>
<dbReference type="InterPro" id="IPR002938">
    <property type="entry name" value="FAD-bd"/>
</dbReference>
<dbReference type="Pfam" id="PF01494">
    <property type="entry name" value="FAD_binding_3"/>
    <property type="match status" value="1"/>
</dbReference>
<proteinExistence type="predicted"/>
<dbReference type="Gene3D" id="3.50.50.60">
    <property type="entry name" value="FAD/NAD(P)-binding domain"/>
    <property type="match status" value="1"/>
</dbReference>
<keyword evidence="8" id="KW-1185">Reference proteome</keyword>
<dbReference type="PRINTS" id="PR00420">
    <property type="entry name" value="RNGMNOXGNASE"/>
</dbReference>
<gene>
    <name evidence="7" type="ORF">N7492_007897</name>
</gene>
<evidence type="ECO:0000256" key="2">
    <source>
        <dbReference type="ARBA" id="ARBA00022630"/>
    </source>
</evidence>
<evidence type="ECO:0000313" key="7">
    <source>
        <dbReference type="EMBL" id="KAJ5162505.1"/>
    </source>
</evidence>
<reference evidence="7" key="2">
    <citation type="journal article" date="2023" name="IMA Fungus">
        <title>Comparative genomic study of the Penicillium genus elucidates a diverse pangenome and 15 lateral gene transfer events.</title>
        <authorList>
            <person name="Petersen C."/>
            <person name="Sorensen T."/>
            <person name="Nielsen M.R."/>
            <person name="Sondergaard T.E."/>
            <person name="Sorensen J.L."/>
            <person name="Fitzpatrick D.A."/>
            <person name="Frisvad J.C."/>
            <person name="Nielsen K.L."/>
        </authorList>
    </citation>
    <scope>NUCLEOTIDE SEQUENCE</scope>
    <source>
        <strain evidence="7">IBT 21917</strain>
    </source>
</reference>
<comment type="caution">
    <text evidence="7">The sequence shown here is derived from an EMBL/GenBank/DDBJ whole genome shotgun (WGS) entry which is preliminary data.</text>
</comment>
<dbReference type="InterPro" id="IPR036188">
    <property type="entry name" value="FAD/NAD-bd_sf"/>
</dbReference>
<evidence type="ECO:0000256" key="5">
    <source>
        <dbReference type="ARBA" id="ARBA00023033"/>
    </source>
</evidence>
<dbReference type="Proteomes" id="UP001146351">
    <property type="component" value="Unassembled WGS sequence"/>
</dbReference>
<evidence type="ECO:0000256" key="1">
    <source>
        <dbReference type="ARBA" id="ARBA00001974"/>
    </source>
</evidence>
<reference evidence="7" key="1">
    <citation type="submission" date="2022-11" db="EMBL/GenBank/DDBJ databases">
        <authorList>
            <person name="Petersen C."/>
        </authorList>
    </citation>
    <scope>NUCLEOTIDE SEQUENCE</scope>
    <source>
        <strain evidence="7">IBT 21917</strain>
    </source>
</reference>
<evidence type="ECO:0000256" key="3">
    <source>
        <dbReference type="ARBA" id="ARBA00022827"/>
    </source>
</evidence>
<dbReference type="OrthoDB" id="47494at2759"/>
<evidence type="ECO:0000259" key="6">
    <source>
        <dbReference type="Pfam" id="PF01494"/>
    </source>
</evidence>
<feature type="domain" description="FAD-binding" evidence="6">
    <location>
        <begin position="2"/>
        <end position="315"/>
    </location>
</feature>
<dbReference type="AlphaFoldDB" id="A0A9W9I641"/>
<dbReference type="GO" id="GO:0071949">
    <property type="term" value="F:FAD binding"/>
    <property type="evidence" value="ECO:0007669"/>
    <property type="project" value="InterPro"/>
</dbReference>
<organism evidence="7 8">
    <name type="scientific">Penicillium capsulatum</name>
    <dbReference type="NCBI Taxonomy" id="69766"/>
    <lineage>
        <taxon>Eukaryota</taxon>
        <taxon>Fungi</taxon>
        <taxon>Dikarya</taxon>
        <taxon>Ascomycota</taxon>
        <taxon>Pezizomycotina</taxon>
        <taxon>Eurotiomycetes</taxon>
        <taxon>Eurotiomycetidae</taxon>
        <taxon>Eurotiales</taxon>
        <taxon>Aspergillaceae</taxon>
        <taxon>Penicillium</taxon>
    </lineage>
</organism>
<dbReference type="GO" id="GO:0004497">
    <property type="term" value="F:monooxygenase activity"/>
    <property type="evidence" value="ECO:0007669"/>
    <property type="project" value="UniProtKB-KW"/>
</dbReference>
<dbReference type="EMBL" id="JAPQKO010000005">
    <property type="protein sequence ID" value="KAJ5162505.1"/>
    <property type="molecule type" value="Genomic_DNA"/>
</dbReference>
<dbReference type="PANTHER" id="PTHR47178">
    <property type="entry name" value="MONOOXYGENASE, FAD-BINDING"/>
    <property type="match status" value="1"/>
</dbReference>
<evidence type="ECO:0000313" key="8">
    <source>
        <dbReference type="Proteomes" id="UP001146351"/>
    </source>
</evidence>
<dbReference type="SUPFAM" id="SSF51905">
    <property type="entry name" value="FAD/NAD(P)-binding domain"/>
    <property type="match status" value="1"/>
</dbReference>
<accession>A0A9W9I641</accession>
<dbReference type="PANTHER" id="PTHR47178:SF1">
    <property type="entry name" value="FAD-BINDING DOMAIN-CONTAINING PROTEIN-RELATED"/>
    <property type="match status" value="1"/>
</dbReference>
<keyword evidence="3" id="KW-0274">FAD</keyword>
<evidence type="ECO:0000256" key="4">
    <source>
        <dbReference type="ARBA" id="ARBA00023002"/>
    </source>
</evidence>
<protein>
    <recommendedName>
        <fullName evidence="6">FAD-binding domain-containing protein</fullName>
    </recommendedName>
</protein>